<protein>
    <submittedName>
        <fullName evidence="1">Uncharacterized protein</fullName>
    </submittedName>
</protein>
<dbReference type="EMBL" id="CM056742">
    <property type="protein sequence ID" value="KAJ8676949.1"/>
    <property type="molecule type" value="Genomic_DNA"/>
</dbReference>
<keyword evidence="2" id="KW-1185">Reference proteome</keyword>
<dbReference type="Proteomes" id="UP001239111">
    <property type="component" value="Chromosome 2"/>
</dbReference>
<organism evidence="1 2">
    <name type="scientific">Eretmocerus hayati</name>
    <dbReference type="NCBI Taxonomy" id="131215"/>
    <lineage>
        <taxon>Eukaryota</taxon>
        <taxon>Metazoa</taxon>
        <taxon>Ecdysozoa</taxon>
        <taxon>Arthropoda</taxon>
        <taxon>Hexapoda</taxon>
        <taxon>Insecta</taxon>
        <taxon>Pterygota</taxon>
        <taxon>Neoptera</taxon>
        <taxon>Endopterygota</taxon>
        <taxon>Hymenoptera</taxon>
        <taxon>Apocrita</taxon>
        <taxon>Proctotrupomorpha</taxon>
        <taxon>Chalcidoidea</taxon>
        <taxon>Aphelinidae</taxon>
        <taxon>Aphelininae</taxon>
        <taxon>Eretmocerus</taxon>
    </lineage>
</organism>
<evidence type="ECO:0000313" key="1">
    <source>
        <dbReference type="EMBL" id="KAJ8676949.1"/>
    </source>
</evidence>
<sequence length="416" mass="47994">MGKNDDKLSPTKSAEEIRRLQVENRELQEHSTWMMQQAKATSNENEVLRRQMEDLQKEREEMQKQLAEQTKFRQNSEISRTFRIDKILEINRIRRKQIATIKDTRCVRIVTHTDSRVIGQREGEKESNQRRRDNVNTSVQNGQAPGTADSASRVNNLWSEEASEDAEQPDEVEANAFTLCSRAYSDCFEDIGWDVDRRIPEAQANDSRQVFNTVMESSKRDWMLDALKDLKEAQKDDEYIQRILSKPETSFQHQTADEITYIKSLTGNEWKIILPKSLVVSVVSAAHQKFGHAGNFKLLQYLPKQFLSLVQIEIARENLKKSYEGRCKTQKSISKVKLFEGDLVLLWVPHVSKADEKQISKFFELYEGPYRIARCIGENAFEIVEDSKNAIAKGVYDRMSLRPYHAPSKGDTPATA</sequence>
<evidence type="ECO:0000313" key="2">
    <source>
        <dbReference type="Proteomes" id="UP001239111"/>
    </source>
</evidence>
<reference evidence="1" key="1">
    <citation type="submission" date="2023-04" db="EMBL/GenBank/DDBJ databases">
        <title>A chromosome-level genome assembly of the parasitoid wasp Eretmocerus hayati.</title>
        <authorList>
            <person name="Zhong Y."/>
            <person name="Liu S."/>
            <person name="Liu Y."/>
        </authorList>
    </citation>
    <scope>NUCLEOTIDE SEQUENCE</scope>
    <source>
        <strain evidence="1">ZJU_SS_LIU_2023</strain>
    </source>
</reference>
<comment type="caution">
    <text evidence="1">The sequence shown here is derived from an EMBL/GenBank/DDBJ whole genome shotgun (WGS) entry which is preliminary data.</text>
</comment>
<gene>
    <name evidence="1" type="ORF">QAD02_012736</name>
</gene>
<name>A0ACC2P0U7_9HYME</name>
<proteinExistence type="predicted"/>
<accession>A0ACC2P0U7</accession>